<dbReference type="EMBL" id="JAVHNS010000008">
    <property type="protein sequence ID" value="KAK6346137.1"/>
    <property type="molecule type" value="Genomic_DNA"/>
</dbReference>
<feature type="compositionally biased region" description="Acidic residues" evidence="1">
    <location>
        <begin position="228"/>
        <end position="239"/>
    </location>
</feature>
<evidence type="ECO:0000256" key="1">
    <source>
        <dbReference type="SAM" id="MobiDB-lite"/>
    </source>
</evidence>
<dbReference type="AlphaFoldDB" id="A0AAV9UNC2"/>
<sequence>MVGLSCSARAAIWLGVIYSTPVNCRWVKLEEWGQKLNIIPNLQTTQVREEHQTVSTVMKVWDTDEEWTSGNCINDILLEDGTALRKIEYYPGNPSPLFPWVLSGIEVHDGNDCKDKNRIIIIFPTDPTGEPEIYGTAEQNQDTAEQLIFGGSQDHIWTSNTNEVQSPDPLNDPTLVEEQFEQNPEDFDTDEVASMTNLQDDVWGQDLGISGEALPQQQVQYEPTEIVEESEYSDQDLGGDDGGGQGGGNNLKKRSPVPPNSQADEESDEDKGLLSWGFPGQGVIDVGTNPVANNPSNLQLPMPRFHTQPMEQDNFSDEIIGENPQIPGMGGTKLDQLTSPDLNPLGTQDVLDLDPLVVESREIPFEDDVGDPGFKKVNLLEYGLRFRKPTSVRFVSDLSQWYRIPAGGIQTIDGFERASR</sequence>
<evidence type="ECO:0000313" key="3">
    <source>
        <dbReference type="Proteomes" id="UP001373714"/>
    </source>
</evidence>
<keyword evidence="3" id="KW-1185">Reference proteome</keyword>
<feature type="compositionally biased region" description="Gly residues" evidence="1">
    <location>
        <begin position="240"/>
        <end position="249"/>
    </location>
</feature>
<dbReference type="Proteomes" id="UP001373714">
    <property type="component" value="Unassembled WGS sequence"/>
</dbReference>
<comment type="caution">
    <text evidence="2">The sequence shown here is derived from an EMBL/GenBank/DDBJ whole genome shotgun (WGS) entry which is preliminary data.</text>
</comment>
<feature type="region of interest" description="Disordered" evidence="1">
    <location>
        <begin position="228"/>
        <end position="275"/>
    </location>
</feature>
<name>A0AAV9UNC2_9PEZI</name>
<organism evidence="2 3">
    <name type="scientific">Orbilia blumenaviensis</name>
    <dbReference type="NCBI Taxonomy" id="1796055"/>
    <lineage>
        <taxon>Eukaryota</taxon>
        <taxon>Fungi</taxon>
        <taxon>Dikarya</taxon>
        <taxon>Ascomycota</taxon>
        <taxon>Pezizomycotina</taxon>
        <taxon>Orbiliomycetes</taxon>
        <taxon>Orbiliales</taxon>
        <taxon>Orbiliaceae</taxon>
        <taxon>Orbilia</taxon>
    </lineage>
</organism>
<protein>
    <submittedName>
        <fullName evidence="2">Uncharacterized protein</fullName>
    </submittedName>
</protein>
<gene>
    <name evidence="2" type="ORF">TWF730_010469</name>
</gene>
<reference evidence="2 3" key="1">
    <citation type="submission" date="2019-10" db="EMBL/GenBank/DDBJ databases">
        <authorList>
            <person name="Palmer J.M."/>
        </authorList>
    </citation>
    <scope>NUCLEOTIDE SEQUENCE [LARGE SCALE GENOMIC DNA]</scope>
    <source>
        <strain evidence="2 3">TWF730</strain>
    </source>
</reference>
<proteinExistence type="predicted"/>
<evidence type="ECO:0000313" key="2">
    <source>
        <dbReference type="EMBL" id="KAK6346137.1"/>
    </source>
</evidence>
<accession>A0AAV9UNC2</accession>